<gene>
    <name evidence="2" type="primary">pdeM</name>
    <name evidence="2" type="ORF">ACFSSE_01455</name>
</gene>
<evidence type="ECO:0000313" key="3">
    <source>
        <dbReference type="Proteomes" id="UP001597546"/>
    </source>
</evidence>
<dbReference type="GO" id="GO:0016787">
    <property type="term" value="F:hydrolase activity"/>
    <property type="evidence" value="ECO:0007669"/>
    <property type="project" value="UniProtKB-KW"/>
</dbReference>
<dbReference type="EC" id="3.1.-.-" evidence="2"/>
<keyword evidence="2" id="KW-0378">Hydrolase</keyword>
<protein>
    <submittedName>
        <fullName evidence="2">Ligase-associated DNA damage response endonuclease PdeM</fullName>
        <ecNumber evidence="2">3.1.-.-</ecNumber>
    </submittedName>
</protein>
<dbReference type="Proteomes" id="UP001597546">
    <property type="component" value="Unassembled WGS sequence"/>
</dbReference>
<dbReference type="Gene3D" id="3.60.21.10">
    <property type="match status" value="1"/>
</dbReference>
<dbReference type="NCBIfam" id="TIGR04123">
    <property type="entry name" value="P_estr_lig_assc"/>
    <property type="match status" value="1"/>
</dbReference>
<dbReference type="GO" id="GO:0004519">
    <property type="term" value="F:endonuclease activity"/>
    <property type="evidence" value="ECO:0007669"/>
    <property type="project" value="UniProtKB-KW"/>
</dbReference>
<comment type="caution">
    <text evidence="2">The sequence shown here is derived from an EMBL/GenBank/DDBJ whole genome shotgun (WGS) entry which is preliminary data.</text>
</comment>
<keyword evidence="2" id="KW-0255">Endonuclease</keyword>
<accession>A0ABW5TN50</accession>
<dbReference type="InterPro" id="IPR024173">
    <property type="entry name" value="Pesterase_MJ0037-like"/>
</dbReference>
<dbReference type="InterPro" id="IPR029052">
    <property type="entry name" value="Metallo-depent_PP-like"/>
</dbReference>
<sequence>MTINNHGEELILDKERAIFFPKHGLLAISDLHLGKSAHFRKAGVPVPSTIAQSDLNRLGVLIEKYHPKTLLINGDMFHHSLNSDIDDFYKWRNDYKELNFLLVKGNHDKLALADYAAMRIEIHEPSFCIGPFCFIHDAPKCTEEELYPISGHVHPGVTMVGKAKQKLKFPCFYFGKDYAVMPAFSGFTGLYNIKPAPTEEVFAITKESVFKV</sequence>
<dbReference type="EMBL" id="JBHULV010000008">
    <property type="protein sequence ID" value="MFD2730359.1"/>
    <property type="molecule type" value="Genomic_DNA"/>
</dbReference>
<keyword evidence="2" id="KW-0436">Ligase</keyword>
<dbReference type="PANTHER" id="PTHR39323:SF1">
    <property type="entry name" value="BLR1149 PROTEIN"/>
    <property type="match status" value="1"/>
</dbReference>
<feature type="domain" description="Calcineurin-like phosphoesterase" evidence="1">
    <location>
        <begin position="26"/>
        <end position="117"/>
    </location>
</feature>
<keyword evidence="3" id="KW-1185">Reference proteome</keyword>
<dbReference type="Pfam" id="PF00149">
    <property type="entry name" value="Metallophos"/>
    <property type="match status" value="1"/>
</dbReference>
<evidence type="ECO:0000259" key="1">
    <source>
        <dbReference type="Pfam" id="PF00149"/>
    </source>
</evidence>
<dbReference type="PIRSF" id="PIRSF000887">
    <property type="entry name" value="Pesterase_MJ0037"/>
    <property type="match status" value="1"/>
</dbReference>
<dbReference type="RefSeq" id="WP_379040916.1">
    <property type="nucleotide sequence ID" value="NZ_JBHSKW010000005.1"/>
</dbReference>
<evidence type="ECO:0000313" key="2">
    <source>
        <dbReference type="EMBL" id="MFD2730359.1"/>
    </source>
</evidence>
<dbReference type="InterPro" id="IPR026336">
    <property type="entry name" value="PdeM-like"/>
</dbReference>
<reference evidence="3" key="1">
    <citation type="journal article" date="2019" name="Int. J. Syst. Evol. Microbiol.">
        <title>The Global Catalogue of Microorganisms (GCM) 10K type strain sequencing project: providing services to taxonomists for standard genome sequencing and annotation.</title>
        <authorList>
            <consortium name="The Broad Institute Genomics Platform"/>
            <consortium name="The Broad Institute Genome Sequencing Center for Infectious Disease"/>
            <person name="Wu L."/>
            <person name="Ma J."/>
        </authorList>
    </citation>
    <scope>NUCLEOTIDE SEQUENCE [LARGE SCALE GENOMIC DNA]</scope>
    <source>
        <strain evidence="3">KCTC 42456</strain>
    </source>
</reference>
<dbReference type="GO" id="GO:0016874">
    <property type="term" value="F:ligase activity"/>
    <property type="evidence" value="ECO:0007669"/>
    <property type="project" value="UniProtKB-KW"/>
</dbReference>
<dbReference type="InterPro" id="IPR004843">
    <property type="entry name" value="Calcineurin-like_PHP"/>
</dbReference>
<keyword evidence="2" id="KW-0540">Nuclease</keyword>
<dbReference type="SUPFAM" id="SSF56300">
    <property type="entry name" value="Metallo-dependent phosphatases"/>
    <property type="match status" value="1"/>
</dbReference>
<organism evidence="2 3">
    <name type="scientific">Pedobacter alpinus</name>
    <dbReference type="NCBI Taxonomy" id="1590643"/>
    <lineage>
        <taxon>Bacteria</taxon>
        <taxon>Pseudomonadati</taxon>
        <taxon>Bacteroidota</taxon>
        <taxon>Sphingobacteriia</taxon>
        <taxon>Sphingobacteriales</taxon>
        <taxon>Sphingobacteriaceae</taxon>
        <taxon>Pedobacter</taxon>
    </lineage>
</organism>
<proteinExistence type="predicted"/>
<dbReference type="PANTHER" id="PTHR39323">
    <property type="entry name" value="BLR1149 PROTEIN"/>
    <property type="match status" value="1"/>
</dbReference>
<name>A0ABW5TN50_9SPHI</name>